<name>A0A9X1Z703_9GAMM</name>
<protein>
    <submittedName>
        <fullName evidence="2">Uncharacterized protein</fullName>
    </submittedName>
</protein>
<accession>A0A9X1Z703</accession>
<reference evidence="2" key="1">
    <citation type="submission" date="2022-01" db="EMBL/GenBank/DDBJ databases">
        <title>Whole genome-based taxonomy of the Shewanellaceae.</title>
        <authorList>
            <person name="Martin-Rodriguez A.J."/>
        </authorList>
    </citation>
    <scope>NUCLEOTIDE SEQUENCE</scope>
    <source>
        <strain evidence="2">DSM 23803</strain>
    </source>
</reference>
<gene>
    <name evidence="2" type="ORF">L2749_20030</name>
</gene>
<proteinExistence type="predicted"/>
<keyword evidence="1" id="KW-0812">Transmembrane</keyword>
<evidence type="ECO:0000313" key="3">
    <source>
        <dbReference type="Proteomes" id="UP001139408"/>
    </source>
</evidence>
<evidence type="ECO:0000256" key="1">
    <source>
        <dbReference type="SAM" id="Phobius"/>
    </source>
</evidence>
<comment type="caution">
    <text evidence="2">The sequence shown here is derived from an EMBL/GenBank/DDBJ whole genome shotgun (WGS) entry which is preliminary data.</text>
</comment>
<sequence>MNPSIMITETVSYWMPFISIGIVIVGGLCMGIYHIATFNDEKAKEKSKDHN</sequence>
<organism evidence="2 3">
    <name type="scientific">Shewanella algicola</name>
    <dbReference type="NCBI Taxonomy" id="640633"/>
    <lineage>
        <taxon>Bacteria</taxon>
        <taxon>Pseudomonadati</taxon>
        <taxon>Pseudomonadota</taxon>
        <taxon>Gammaproteobacteria</taxon>
        <taxon>Alteromonadales</taxon>
        <taxon>Shewanellaceae</taxon>
        <taxon>Shewanella</taxon>
    </lineage>
</organism>
<evidence type="ECO:0000313" key="2">
    <source>
        <dbReference type="EMBL" id="MCL1107506.1"/>
    </source>
</evidence>
<keyword evidence="3" id="KW-1185">Reference proteome</keyword>
<keyword evidence="1" id="KW-0472">Membrane</keyword>
<dbReference type="RefSeq" id="WP_188926945.1">
    <property type="nucleotide sequence ID" value="NZ_BMQI01000065.1"/>
</dbReference>
<keyword evidence="1" id="KW-1133">Transmembrane helix</keyword>
<feature type="transmembrane region" description="Helical" evidence="1">
    <location>
        <begin position="12"/>
        <end position="36"/>
    </location>
</feature>
<dbReference type="Proteomes" id="UP001139408">
    <property type="component" value="Unassembled WGS sequence"/>
</dbReference>
<dbReference type="AlphaFoldDB" id="A0A9X1Z703"/>
<dbReference type="EMBL" id="JAKILJ010000065">
    <property type="protein sequence ID" value="MCL1107506.1"/>
    <property type="molecule type" value="Genomic_DNA"/>
</dbReference>